<feature type="transmembrane region" description="Helical" evidence="6">
    <location>
        <begin position="2521"/>
        <end position="2541"/>
    </location>
</feature>
<feature type="region of interest" description="Disordered" evidence="5">
    <location>
        <begin position="2725"/>
        <end position="2754"/>
    </location>
</feature>
<dbReference type="InterPro" id="IPR036961">
    <property type="entry name" value="Kinesin_motor_dom_sf"/>
</dbReference>
<feature type="compositionally biased region" description="Low complexity" evidence="5">
    <location>
        <begin position="2364"/>
        <end position="2380"/>
    </location>
</feature>
<feature type="region of interest" description="Disordered" evidence="5">
    <location>
        <begin position="717"/>
        <end position="753"/>
    </location>
</feature>
<evidence type="ECO:0000259" key="7">
    <source>
        <dbReference type="PROSITE" id="PS50067"/>
    </source>
</evidence>
<feature type="coiled-coil region" evidence="4">
    <location>
        <begin position="171"/>
        <end position="285"/>
    </location>
</feature>
<gene>
    <name evidence="8" type="ORF">FNF27_03270</name>
</gene>
<dbReference type="Gene3D" id="3.40.850.10">
    <property type="entry name" value="Kinesin motor domain"/>
    <property type="match status" value="1"/>
</dbReference>
<feature type="transmembrane region" description="Helical" evidence="6">
    <location>
        <begin position="1271"/>
        <end position="1292"/>
    </location>
</feature>
<feature type="compositionally biased region" description="Low complexity" evidence="5">
    <location>
        <begin position="1064"/>
        <end position="1074"/>
    </location>
</feature>
<feature type="binding site" evidence="3">
    <location>
        <begin position="675"/>
        <end position="682"/>
    </location>
    <ligand>
        <name>ATP</name>
        <dbReference type="ChEBI" id="CHEBI:30616"/>
    </ligand>
</feature>
<dbReference type="EMBL" id="VLTO01000015">
    <property type="protein sequence ID" value="KAA0175262.1"/>
    <property type="molecule type" value="Genomic_DNA"/>
</dbReference>
<keyword evidence="6" id="KW-0472">Membrane</keyword>
<keyword evidence="6" id="KW-0812">Transmembrane</keyword>
<reference evidence="8 9" key="1">
    <citation type="submission" date="2019-07" db="EMBL/GenBank/DDBJ databases">
        <title>Genomes of Cafeteria roenbergensis.</title>
        <authorList>
            <person name="Fischer M.G."/>
            <person name="Hackl T."/>
            <person name="Roman M."/>
        </authorList>
    </citation>
    <scope>NUCLEOTIDE SEQUENCE [LARGE SCALE GENOMIC DNA]</scope>
    <source>
        <strain evidence="8 9">E4-10P</strain>
    </source>
</reference>
<proteinExistence type="inferred from homology"/>
<feature type="region of interest" description="Disordered" evidence="5">
    <location>
        <begin position="783"/>
        <end position="816"/>
    </location>
</feature>
<feature type="compositionally biased region" description="Low complexity" evidence="5">
    <location>
        <begin position="2744"/>
        <end position="2754"/>
    </location>
</feature>
<organism evidence="8 9">
    <name type="scientific">Cafeteria roenbergensis</name>
    <name type="common">Marine flagellate</name>
    <dbReference type="NCBI Taxonomy" id="33653"/>
    <lineage>
        <taxon>Eukaryota</taxon>
        <taxon>Sar</taxon>
        <taxon>Stramenopiles</taxon>
        <taxon>Bigyra</taxon>
        <taxon>Opalozoa</taxon>
        <taxon>Bicosoecida</taxon>
        <taxon>Cafeteriaceae</taxon>
        <taxon>Cafeteria</taxon>
    </lineage>
</organism>
<protein>
    <recommendedName>
        <fullName evidence="7">Kinesin motor domain-containing protein</fullName>
    </recommendedName>
</protein>
<feature type="region of interest" description="Disordered" evidence="5">
    <location>
        <begin position="2070"/>
        <end position="2090"/>
    </location>
</feature>
<keyword evidence="2 3" id="KW-0067">ATP-binding</keyword>
<evidence type="ECO:0000256" key="5">
    <source>
        <dbReference type="SAM" id="MobiDB-lite"/>
    </source>
</evidence>
<dbReference type="PROSITE" id="PS00411">
    <property type="entry name" value="KINESIN_MOTOR_1"/>
    <property type="match status" value="1"/>
</dbReference>
<dbReference type="InterPro" id="IPR057352">
    <property type="entry name" value="TPR_TmcB/C"/>
</dbReference>
<dbReference type="GO" id="GO:0007018">
    <property type="term" value="P:microtubule-based movement"/>
    <property type="evidence" value="ECO:0007669"/>
    <property type="project" value="InterPro"/>
</dbReference>
<feature type="compositionally biased region" description="Low complexity" evidence="5">
    <location>
        <begin position="736"/>
        <end position="753"/>
    </location>
</feature>
<dbReference type="InterPro" id="IPR019821">
    <property type="entry name" value="Kinesin_motor_CS"/>
</dbReference>
<evidence type="ECO:0000313" key="9">
    <source>
        <dbReference type="Proteomes" id="UP000322899"/>
    </source>
</evidence>
<feature type="compositionally biased region" description="Polar residues" evidence="5">
    <location>
        <begin position="1570"/>
        <end position="1594"/>
    </location>
</feature>
<feature type="transmembrane region" description="Helical" evidence="6">
    <location>
        <begin position="2163"/>
        <end position="2184"/>
    </location>
</feature>
<feature type="domain" description="Kinesin motor" evidence="7">
    <location>
        <begin position="574"/>
        <end position="990"/>
    </location>
</feature>
<dbReference type="PRINTS" id="PR00380">
    <property type="entry name" value="KINESINHEAVY"/>
</dbReference>
<feature type="transmembrane region" description="Helical" evidence="6">
    <location>
        <begin position="1407"/>
        <end position="1426"/>
    </location>
</feature>
<evidence type="ECO:0000256" key="2">
    <source>
        <dbReference type="ARBA" id="ARBA00022840"/>
    </source>
</evidence>
<feature type="region of interest" description="Disordered" evidence="5">
    <location>
        <begin position="2303"/>
        <end position="2477"/>
    </location>
</feature>
<feature type="transmembrane region" description="Helical" evidence="6">
    <location>
        <begin position="1335"/>
        <end position="1356"/>
    </location>
</feature>
<feature type="region of interest" description="Disordered" evidence="5">
    <location>
        <begin position="1522"/>
        <end position="1634"/>
    </location>
</feature>
<dbReference type="InterPro" id="IPR001752">
    <property type="entry name" value="Kinesin_motor_dom"/>
</dbReference>
<feature type="region of interest" description="Disordered" evidence="5">
    <location>
        <begin position="1064"/>
        <end position="1108"/>
    </location>
</feature>
<evidence type="ECO:0000256" key="1">
    <source>
        <dbReference type="ARBA" id="ARBA00022741"/>
    </source>
</evidence>
<feature type="compositionally biased region" description="Basic and acidic residues" evidence="5">
    <location>
        <begin position="2451"/>
        <end position="2465"/>
    </location>
</feature>
<feature type="transmembrane region" description="Helical" evidence="6">
    <location>
        <begin position="1368"/>
        <end position="1387"/>
    </location>
</feature>
<keyword evidence="1 3" id="KW-0547">Nucleotide-binding</keyword>
<dbReference type="Pfam" id="PF00225">
    <property type="entry name" value="Kinesin"/>
    <property type="match status" value="1"/>
</dbReference>
<dbReference type="Proteomes" id="UP000322899">
    <property type="component" value="Unassembled WGS sequence"/>
</dbReference>
<feature type="compositionally biased region" description="Acidic residues" evidence="5">
    <location>
        <begin position="784"/>
        <end position="793"/>
    </location>
</feature>
<feature type="compositionally biased region" description="Polar residues" evidence="5">
    <location>
        <begin position="1605"/>
        <end position="1627"/>
    </location>
</feature>
<dbReference type="SMART" id="SM00129">
    <property type="entry name" value="KISc"/>
    <property type="match status" value="1"/>
</dbReference>
<feature type="coiled-coil region" evidence="4">
    <location>
        <begin position="491"/>
        <end position="532"/>
    </location>
</feature>
<sequence>MLSSFFGSSDSRASSPAPAGAGESVASLKAQVAALRQQLARTAKGMEFVVKDRVESATRRLQDQNTELVTALTKARTEAGQAKAAEEKAKMDLVQLHADTGMSEKELRERVEDMRAEVLDTHAALHRAMARAEAAQAKVSGADPGLQSQVAALQAQLAAAEARESGQAAQMRKAQAQVASLRTETEAIDKRCKKAIAECAAMRVKARQSDELFRTLEANLEAANDTAERAKRALEAQRTELRLGREASARLERTEALLREATAEASKAKEEAAAARAEAAVASEAAAQAAANRADAVKSACSARMRARTSLAAIRSIRRASVAAGHGDPLSSLAPGARRRLTVCGVDSDSTSGMDDVAEHSPVRGAGRAVGAEDAGGEHDGEDLAAAGGAGSLRQDDADGMSDAMSDADSHILDLDEFDAACGLESGSLVGSDAEDEEMGVASPGIGRSRAASSSASLAGDGDANGAAAGARGALSKAVRRTLAGADQDAAEAFRERLAAAQEAKLSAEAAAEAARSELAAREARVRALEAAAEAAGRGRSAAEAEANAARTELGRVQAARQALVQQLVDLKGNLRVIARVRPLAASQGEGSSSKGGAGGEGAAETCAATVLGDDRIRVRQPASSSSSSSAPAERTFAFDRVFGPESTQEAVFDEVRPIVEGVLGGVSATIFAYGQTGAGKTHTMMGSEALPGVTPRAVRCLIEGASAARAQLGAAVSEDDDVDQSADADADADADAAAGAGDDAAGVAGSKAAAGSKRRMVSDAAVEVGMLEIYRETLRDLLSDDDGDDEGGDSAAGPRSASGSKAAAGSRGGELSIHQKRGGAVYVQGLTFRRVGASEDADGVIATGLARRAVAATAMNADSSRSHLVTVVRFSATDASAGTSTSASLFLVDLAGSERLKKSAAEGERRAEAQAINKSLSALGDVLSALQAKSTHVPFRNSKLTHLLMSALAPGGGCRATMIVQASPAERNAQETTCTLAFGRRAASVELGKVSKAVVEAASGSDSSEGSKAASKAEARASKLELALRKERAAHAKVVEELALAQRQARALKSAVVAARGGANAGARSASARKPADGRRARTVQYGASRSGRPATGDDPAAGPRTSVESAMEAALEWLPAAMPSSASSVHDSDADRDADEETASLLVIDAVQVVGLVVRTGQSWPAELANISEQVFGLLRILLALFQWQAIALTASMVIVWASLINAGLVAWAFAYNKHQWIFPIRTLGVLVAFATSIGFIPLLEQLLLAIADPSSLTSDSVGAVVLRAAAAVSAVLFVPFALTGSLLVFEGDPGSTSSSMRAPSGSINALVTTARCVFVVVAMFRFDANSTWLANFVFLVVAGVVLAAVVTRLPYYLHWPSRLQAALYAGIAWIALGTLVLDVVRRRLDGDELTNEATIMDIAVPWVIATPVAMFVGLRAVIVREAMVEATARDLIDVLSAVHARRQKAAAAMSPAHRGVRFGASAGVLRAPSGRGSLGGMSAQSLTVGSIVDAPSKGVPGALPAAEGGSSHEVVTLYSAPRGKSDPDMVVDDVPGEEGGGATDEKAPSQDVTGADTEDPQMRRGSAISTTAGSIARTGSGTAKHSRSSFAHDSGVAPVAGNRTSSGQPLNAAASSSEVKSSGRNGLREVGSSLRIDVSARHGKEPPATDQQEAAAQPVFSADKALLAVVQDCPRARIVLAKLMTSPVLVELAARSALRWRGLSTSAKLAACFVIYEAGIACFPSGAGVRIHFARTEAEQSRQTTSLGKSAHGLGSADYLEFKKLEKLATSSHIKAIKQLKRIWGRVAQWERQGTARPSETAMKPLAKRIRHLAHASDRATSAYVQLVSKYPRATPLLRQFGCFLLEVRSRPDGADALFARADEVEDEDSTVGLARAESGSSAAPKSVVSFGMSSAMQNALGGGSGTGGTSEGGSKQSMLSSEGSFAGLLERSHNKIRDDDFRAVADLQRGVGMGVLVMAGLMIGALGITVIMLDAFQSSINSTYMSAQRAERMQQGLYGARSVQLASAGVNDSLWNDYREATLDATTHADLANQELRASEGSGAVAMFMHSKPLLVHDARDAGAHRRQLGSDGAARSSPRLQGAERVSNPADLFQDSLMALRRIASESRRESLTLESVRLRPDWFFAMANVQQVLLPALAATTSLYELNDEALAVTFHAIQIGILVTLLLTNASIFVVIYRPAAHRVSRSAVSLMDVAPAIVSLRTAESMVSMYQRADRRMHGEEDAMESDDDDEEEEEEPGAPESEAAAGAAGAGSEEGGEIKDVVSASAVGSAGLLPGSAAVPGASTGKPLVAIAEEEDGESAPQSPSSKAHGQVAAEAAEADRDASSSASARTFGDDGSALHSSARRLDDLLTKPGSSAASSQASSCGQQLASPRQHDPSLDELLRSPPRCNRTCSTSDAARSGLRHKRLSGHAGTLEMDSAMPPRGSSRTVSKAASAGHQRGAAHEGSPKASPERTDASAMSEGNPGQQRVDALTAKPASRSDLGCCVGVFDTASDGVPMHPTVRHVSMVSRVMIVVLFAIAGLQVITFTTAYSATELAAEEAAEIMAAASRSDAAMLAGMLLRELAIGDGEMVDPVSALVQARVAAAKARALHNSIRFGNARLHLHSSDQRYEPQRELLYGSGQATGTPPAHVLNTSSHLGVRTFLQQTKASLAEEIESFGLTAALNRYLSEAERMAASAAAALNVSIADFDAVSLIIAERNRAMILEGVTLRPDEHDDQATSLDTDGAVGPLGTNNTNSSAPNSTVAHAHLRGLGGAGSERGLSASSGHEAAPVPSDAELLPHVDAGGLNLTTYADWVVGHDLSELFSHEQYGHIGPAIEGPLMSALLQSIQLFREESEHTVQDELAVEASIMAANLTVLGLLYIMGLRAAIAALLQEAHLSHEFLDTLPVELLDEAPRDHAIHDFFMNGDDDDDDGGNAAGGATRLSGNAVPSFQAKSAAMI</sequence>
<feature type="compositionally biased region" description="Acidic residues" evidence="5">
    <location>
        <begin position="718"/>
        <end position="735"/>
    </location>
</feature>
<keyword evidence="4" id="KW-0175">Coiled coil</keyword>
<feature type="transmembrane region" description="Helical" evidence="6">
    <location>
        <begin position="1230"/>
        <end position="1251"/>
    </location>
</feature>
<dbReference type="GO" id="GO:0015630">
    <property type="term" value="C:microtubule cytoskeleton"/>
    <property type="evidence" value="ECO:0007669"/>
    <property type="project" value="TreeGrafter"/>
</dbReference>
<dbReference type="GO" id="GO:0005524">
    <property type="term" value="F:ATP binding"/>
    <property type="evidence" value="ECO:0007669"/>
    <property type="project" value="UniProtKB-UniRule"/>
</dbReference>
<feature type="transmembrane region" description="Helical" evidence="6">
    <location>
        <begin position="1955"/>
        <end position="1977"/>
    </location>
</feature>
<dbReference type="PANTHER" id="PTHR47972">
    <property type="entry name" value="KINESIN-LIKE PROTEIN KLP-3"/>
    <property type="match status" value="1"/>
</dbReference>
<evidence type="ECO:0000256" key="4">
    <source>
        <dbReference type="SAM" id="Coils"/>
    </source>
</evidence>
<dbReference type="SUPFAM" id="SSF52540">
    <property type="entry name" value="P-loop containing nucleoside triphosphate hydrolases"/>
    <property type="match status" value="1"/>
</dbReference>
<feature type="region of interest" description="Disordered" evidence="5">
    <location>
        <begin position="2223"/>
        <end position="2265"/>
    </location>
</feature>
<feature type="region of interest" description="Disordered" evidence="5">
    <location>
        <begin position="1903"/>
        <end position="1923"/>
    </location>
</feature>
<feature type="compositionally biased region" description="Low complexity" evidence="5">
    <location>
        <begin position="794"/>
        <end position="810"/>
    </location>
</feature>
<feature type="compositionally biased region" description="Gly residues" evidence="5">
    <location>
        <begin position="1904"/>
        <end position="1915"/>
    </location>
</feature>
<feature type="compositionally biased region" description="Low complexity" evidence="5">
    <location>
        <begin position="2247"/>
        <end position="2256"/>
    </location>
</feature>
<dbReference type="PANTHER" id="PTHR47972:SF28">
    <property type="entry name" value="KINESIN-LIKE PROTEIN KLP-3"/>
    <property type="match status" value="1"/>
</dbReference>
<dbReference type="InterPro" id="IPR027640">
    <property type="entry name" value="Kinesin-like_fam"/>
</dbReference>
<accession>A0A5A8ECM0</accession>
<keyword evidence="6" id="KW-1133">Transmembrane helix</keyword>
<dbReference type="PROSITE" id="PS50067">
    <property type="entry name" value="KINESIN_MOTOR_2"/>
    <property type="match status" value="1"/>
</dbReference>
<comment type="caution">
    <text evidence="8">The sequence shown here is derived from an EMBL/GenBank/DDBJ whole genome shotgun (WGS) entry which is preliminary data.</text>
</comment>
<keyword evidence="3" id="KW-0505">Motor protein</keyword>
<comment type="similarity">
    <text evidence="3">Belongs to the TRAFAC class myosin-kinesin ATPase superfamily. Kinesin family.</text>
</comment>
<feature type="compositionally biased region" description="Basic and acidic residues" evidence="5">
    <location>
        <begin position="2382"/>
        <end position="2392"/>
    </location>
</feature>
<feature type="region of interest" description="Disordered" evidence="5">
    <location>
        <begin position="428"/>
        <end position="467"/>
    </location>
</feature>
<dbReference type="GO" id="GO:0003777">
    <property type="term" value="F:microtubule motor activity"/>
    <property type="evidence" value="ECO:0007669"/>
    <property type="project" value="InterPro"/>
</dbReference>
<name>A0A5A8ECM0_CAFRO</name>
<dbReference type="OrthoDB" id="2114205at2759"/>
<feature type="compositionally biased region" description="Low complexity" evidence="5">
    <location>
        <begin position="442"/>
        <end position="467"/>
    </location>
</feature>
<dbReference type="Pfam" id="PF25474">
    <property type="entry name" value="TPR_TmcB"/>
    <property type="match status" value="1"/>
</dbReference>
<evidence type="ECO:0000313" key="8">
    <source>
        <dbReference type="EMBL" id="KAA0175262.1"/>
    </source>
</evidence>
<evidence type="ECO:0000256" key="6">
    <source>
        <dbReference type="SAM" id="Phobius"/>
    </source>
</evidence>
<feature type="region of interest" description="Disordered" evidence="5">
    <location>
        <begin position="1"/>
        <end position="24"/>
    </location>
</feature>
<feature type="compositionally biased region" description="Acidic residues" evidence="5">
    <location>
        <begin position="2230"/>
        <end position="2246"/>
    </location>
</feature>
<feature type="transmembrane region" description="Helical" evidence="6">
    <location>
        <begin position="1192"/>
        <end position="1218"/>
    </location>
</feature>
<feature type="region of interest" description="Disordered" evidence="5">
    <location>
        <begin position="346"/>
        <end position="405"/>
    </location>
</feature>
<dbReference type="GO" id="GO:0008017">
    <property type="term" value="F:microtubule binding"/>
    <property type="evidence" value="ECO:0007669"/>
    <property type="project" value="InterPro"/>
</dbReference>
<evidence type="ECO:0000256" key="3">
    <source>
        <dbReference type="PROSITE-ProRule" id="PRU00283"/>
    </source>
</evidence>
<dbReference type="InterPro" id="IPR027417">
    <property type="entry name" value="P-loop_NTPase"/>
</dbReference>